<dbReference type="InterPro" id="IPR049354">
    <property type="entry name" value="GpP-like_N"/>
</dbReference>
<gene>
    <name evidence="5" type="ORF">CHR90_05885</name>
</gene>
<feature type="region of interest" description="Disordered" evidence="1">
    <location>
        <begin position="270"/>
        <end position="306"/>
    </location>
</feature>
<dbReference type="AlphaFoldDB" id="A0A255XTE4"/>
<feature type="domain" description="Baseplate hub protein gp44/GpP-like C-terminal" evidence="3">
    <location>
        <begin position="349"/>
        <end position="430"/>
    </location>
</feature>
<feature type="compositionally biased region" description="Low complexity" evidence="1">
    <location>
        <begin position="293"/>
        <end position="303"/>
    </location>
</feature>
<evidence type="ECO:0000313" key="6">
    <source>
        <dbReference type="Proteomes" id="UP000216361"/>
    </source>
</evidence>
<organism evidence="5 6">
    <name type="scientific">Elstera cyanobacteriorum</name>
    <dbReference type="NCBI Taxonomy" id="2022747"/>
    <lineage>
        <taxon>Bacteria</taxon>
        <taxon>Pseudomonadati</taxon>
        <taxon>Pseudomonadota</taxon>
        <taxon>Alphaproteobacteria</taxon>
        <taxon>Rhodospirillales</taxon>
        <taxon>Rhodospirillaceae</taxon>
        <taxon>Elstera</taxon>
    </lineage>
</organism>
<feature type="compositionally biased region" description="Basic and acidic residues" evidence="1">
    <location>
        <begin position="270"/>
        <end position="279"/>
    </location>
</feature>
<dbReference type="InterPro" id="IPR053981">
    <property type="entry name" value="Gp44/GpP-like_2nd"/>
</dbReference>
<feature type="region of interest" description="Disordered" evidence="1">
    <location>
        <begin position="430"/>
        <end position="467"/>
    </location>
</feature>
<protein>
    <recommendedName>
        <fullName evidence="7">Baseplate protein</fullName>
    </recommendedName>
</protein>
<dbReference type="Gene3D" id="3.55.50.10">
    <property type="entry name" value="Baseplate protein-like domains"/>
    <property type="match status" value="1"/>
</dbReference>
<dbReference type="Proteomes" id="UP000216361">
    <property type="component" value="Unassembled WGS sequence"/>
</dbReference>
<dbReference type="InterPro" id="IPR053982">
    <property type="entry name" value="Gp44/GpP-like_C"/>
</dbReference>
<dbReference type="Gene3D" id="2.30.300.10">
    <property type="entry name" value="Baseplate protein-like domain - beta roll fold"/>
    <property type="match status" value="2"/>
</dbReference>
<evidence type="ECO:0000256" key="1">
    <source>
        <dbReference type="SAM" id="MobiDB-lite"/>
    </source>
</evidence>
<reference evidence="5 6" key="1">
    <citation type="submission" date="2017-07" db="EMBL/GenBank/DDBJ databases">
        <title>Elstera cyanobacteriorum sp. nov., a novel bacterium isolated from cyanobacterial aggregates in a eutrophic lake.</title>
        <authorList>
            <person name="Cai H."/>
        </authorList>
    </citation>
    <scope>NUCLEOTIDE SEQUENCE [LARGE SCALE GENOMIC DNA]</scope>
    <source>
        <strain evidence="5 6">TH019</strain>
    </source>
</reference>
<evidence type="ECO:0000313" key="5">
    <source>
        <dbReference type="EMBL" id="OYQ20238.1"/>
    </source>
</evidence>
<proteinExistence type="predicted"/>
<name>A0A255XTE4_9PROT</name>
<accession>A0A255XTE4</accession>
<dbReference type="EMBL" id="NOXS01000029">
    <property type="protein sequence ID" value="OYQ20238.1"/>
    <property type="molecule type" value="Genomic_DNA"/>
</dbReference>
<feature type="domain" description="Baseplate hub protein gp44-like N-terminal" evidence="2">
    <location>
        <begin position="4"/>
        <end position="92"/>
    </location>
</feature>
<feature type="compositionally biased region" description="Acidic residues" evidence="1">
    <location>
        <begin position="280"/>
        <end position="292"/>
    </location>
</feature>
<evidence type="ECO:0000259" key="2">
    <source>
        <dbReference type="Pfam" id="PF21683"/>
    </source>
</evidence>
<dbReference type="Pfam" id="PF21683">
    <property type="entry name" value="GpP-like_1st"/>
    <property type="match status" value="1"/>
</dbReference>
<keyword evidence="6" id="KW-1185">Reference proteome</keyword>
<dbReference type="SUPFAM" id="SSF69279">
    <property type="entry name" value="Phage tail proteins"/>
    <property type="match status" value="3"/>
</dbReference>
<evidence type="ECO:0008006" key="7">
    <source>
        <dbReference type="Google" id="ProtNLM"/>
    </source>
</evidence>
<dbReference type="Pfam" id="PF21929">
    <property type="entry name" value="GpP_4th"/>
    <property type="match status" value="1"/>
</dbReference>
<feature type="domain" description="Baseplate hub protein gp44/GpP-like second" evidence="4">
    <location>
        <begin position="155"/>
        <end position="229"/>
    </location>
</feature>
<comment type="caution">
    <text evidence="5">The sequence shown here is derived from an EMBL/GenBank/DDBJ whole genome shotgun (WGS) entry which is preliminary data.</text>
</comment>
<dbReference type="Pfam" id="PF22255">
    <property type="entry name" value="Gp44-like_2nd"/>
    <property type="match status" value="1"/>
</dbReference>
<evidence type="ECO:0000259" key="4">
    <source>
        <dbReference type="Pfam" id="PF22255"/>
    </source>
</evidence>
<sequence>MEPVTLILDGGAIEGWTEVRVSRALDHAAGDFSLGLTDKSRGPDGVAVPARLYCGAECRVAIGGDIVLTGYVDDVSISYTATSHAIRVSGRSKTCDLVDCSVDPAYSGAGKGGKEKPLSGLFDKRGEIARSVRGDKAVTAGLATQAEPVKQAPAAAEGGHFRGQRLGQVAQALARPYGVTVLAVGDTGEPLPGITVEKGDKVFDVIERLCRLRGLLASDDARGNLILARPGGGRDQGTLTLGKTILAGDAKFSIKDRYSEYRVFGQSPSLHRDAYGRTSDDDELIDPDDTDNDGPAADGPAVAPEDRDDIADRAEAVAVAQGVARDAGVPRYRLLVVQAETAAEAGGVQGRAEWEAAHRLGKSLELTYTVPGWRSATARLWETNGTVWLADPLAALDRSLIVAGLEFALDNQGGMVTRLTLAPAEAYLPEPLKAKKPKSGGGRDSDGKTKPQGLFGPRGEISTGVNG</sequence>
<evidence type="ECO:0000259" key="3">
    <source>
        <dbReference type="Pfam" id="PF21929"/>
    </source>
</evidence>